<sequence>MFKIFAAFFFPTLVFSGTINDQTFQNVKFKGYSVYTLKFTTTIVSSNSLKENVPKNHVYDHLEFTDQNIPVLKENSISDLEDLDEITIASCKLKEIEPGAFKNVGLLRQLSLKDNELEEIRNGVFNNLGLVALDLSNNRIKHIEADALSYLPRLLNINLADNLIKSWDKRWFYKCPLLTRISMQNNSIEKLAAEGFSNLNGNKKFGSVKLTMNLIFSYNKIREIDDNAFTGLGAINNLWLDNNQLTEFPDTLLEHVEVQDLRLEHNNITCLNGDLNQIIKAETSHMDGNPFDCNCLEKMKTWAKKHNNIVDVFYSDMNCVADKLNKRMTDLEKRLRELKTDREVEERTQAGGIEDEVEIMFRK</sequence>
<reference evidence="6" key="1">
    <citation type="submission" date="2022-01" db="EMBL/GenBank/DDBJ databases">
        <authorList>
            <person name="King R."/>
        </authorList>
    </citation>
    <scope>NUCLEOTIDE SEQUENCE</scope>
</reference>
<feature type="signal peptide" evidence="5">
    <location>
        <begin position="1"/>
        <end position="16"/>
    </location>
</feature>
<name>A0A9N9QN90_9CUCU</name>
<dbReference type="InterPro" id="IPR001611">
    <property type="entry name" value="Leu-rich_rpt"/>
</dbReference>
<evidence type="ECO:0000256" key="3">
    <source>
        <dbReference type="ARBA" id="ARBA00022737"/>
    </source>
</evidence>
<evidence type="ECO:0000256" key="2">
    <source>
        <dbReference type="ARBA" id="ARBA00022729"/>
    </source>
</evidence>
<dbReference type="InterPro" id="IPR050541">
    <property type="entry name" value="LRR_TM_domain-containing"/>
</dbReference>
<dbReference type="PROSITE" id="PS51450">
    <property type="entry name" value="LRR"/>
    <property type="match status" value="1"/>
</dbReference>
<dbReference type="Proteomes" id="UP001152799">
    <property type="component" value="Chromosome 2"/>
</dbReference>
<keyword evidence="4" id="KW-0175">Coiled coil</keyword>
<dbReference type="PANTHER" id="PTHR24369:SF210">
    <property type="entry name" value="CHAOPTIN-RELATED"/>
    <property type="match status" value="1"/>
</dbReference>
<gene>
    <name evidence="6" type="ORF">CEUTPL_LOCUS5532</name>
</gene>
<feature type="chain" id="PRO_5040492403" evidence="5">
    <location>
        <begin position="17"/>
        <end position="363"/>
    </location>
</feature>
<keyword evidence="7" id="KW-1185">Reference proteome</keyword>
<evidence type="ECO:0000256" key="1">
    <source>
        <dbReference type="ARBA" id="ARBA00022614"/>
    </source>
</evidence>
<dbReference type="SUPFAM" id="SSF52058">
    <property type="entry name" value="L domain-like"/>
    <property type="match status" value="1"/>
</dbReference>
<dbReference type="AlphaFoldDB" id="A0A9N9QN90"/>
<dbReference type="OrthoDB" id="676979at2759"/>
<evidence type="ECO:0000313" key="7">
    <source>
        <dbReference type="Proteomes" id="UP001152799"/>
    </source>
</evidence>
<dbReference type="Pfam" id="PF13306">
    <property type="entry name" value="LRR_5"/>
    <property type="match status" value="1"/>
</dbReference>
<protein>
    <submittedName>
        <fullName evidence="6">Uncharacterized protein</fullName>
    </submittedName>
</protein>
<evidence type="ECO:0000256" key="5">
    <source>
        <dbReference type="SAM" id="SignalP"/>
    </source>
</evidence>
<proteinExistence type="predicted"/>
<dbReference type="PANTHER" id="PTHR24369">
    <property type="entry name" value="ANTIGEN BSP, PUTATIVE-RELATED"/>
    <property type="match status" value="1"/>
</dbReference>
<dbReference type="InterPro" id="IPR032675">
    <property type="entry name" value="LRR_dom_sf"/>
</dbReference>
<dbReference type="InterPro" id="IPR026906">
    <property type="entry name" value="LRR_5"/>
</dbReference>
<dbReference type="EMBL" id="OU892278">
    <property type="protein sequence ID" value="CAG9764908.1"/>
    <property type="molecule type" value="Genomic_DNA"/>
</dbReference>
<dbReference type="Pfam" id="PF13855">
    <property type="entry name" value="LRR_8"/>
    <property type="match status" value="2"/>
</dbReference>
<dbReference type="InterPro" id="IPR003591">
    <property type="entry name" value="Leu-rich_rpt_typical-subtyp"/>
</dbReference>
<keyword evidence="2 5" id="KW-0732">Signal</keyword>
<keyword evidence="3" id="KW-0677">Repeat</keyword>
<accession>A0A9N9QN90</accession>
<evidence type="ECO:0000313" key="6">
    <source>
        <dbReference type="EMBL" id="CAG9764908.1"/>
    </source>
</evidence>
<dbReference type="SMART" id="SM00369">
    <property type="entry name" value="LRR_TYP"/>
    <property type="match status" value="7"/>
</dbReference>
<feature type="coiled-coil region" evidence="4">
    <location>
        <begin position="314"/>
        <end position="348"/>
    </location>
</feature>
<organism evidence="6 7">
    <name type="scientific">Ceutorhynchus assimilis</name>
    <name type="common">cabbage seed weevil</name>
    <dbReference type="NCBI Taxonomy" id="467358"/>
    <lineage>
        <taxon>Eukaryota</taxon>
        <taxon>Metazoa</taxon>
        <taxon>Ecdysozoa</taxon>
        <taxon>Arthropoda</taxon>
        <taxon>Hexapoda</taxon>
        <taxon>Insecta</taxon>
        <taxon>Pterygota</taxon>
        <taxon>Neoptera</taxon>
        <taxon>Endopterygota</taxon>
        <taxon>Coleoptera</taxon>
        <taxon>Polyphaga</taxon>
        <taxon>Cucujiformia</taxon>
        <taxon>Curculionidae</taxon>
        <taxon>Ceutorhynchinae</taxon>
        <taxon>Ceutorhynchus</taxon>
    </lineage>
</organism>
<evidence type="ECO:0000256" key="4">
    <source>
        <dbReference type="SAM" id="Coils"/>
    </source>
</evidence>
<keyword evidence="1" id="KW-0433">Leucine-rich repeat</keyword>
<dbReference type="Gene3D" id="3.80.10.10">
    <property type="entry name" value="Ribonuclease Inhibitor"/>
    <property type="match status" value="2"/>
</dbReference>
<dbReference type="GO" id="GO:0005886">
    <property type="term" value="C:plasma membrane"/>
    <property type="evidence" value="ECO:0007669"/>
    <property type="project" value="TreeGrafter"/>
</dbReference>